<name>A0A4R4E2U4_9BACT</name>
<evidence type="ECO:0008006" key="3">
    <source>
        <dbReference type="Google" id="ProtNLM"/>
    </source>
</evidence>
<proteinExistence type="predicted"/>
<dbReference type="Proteomes" id="UP000295164">
    <property type="component" value="Unassembled WGS sequence"/>
</dbReference>
<dbReference type="RefSeq" id="WP_131851458.1">
    <property type="nucleotide sequence ID" value="NZ_SKFH01000008.1"/>
</dbReference>
<evidence type="ECO:0000313" key="2">
    <source>
        <dbReference type="Proteomes" id="UP000295164"/>
    </source>
</evidence>
<sequence length="312" mass="34870">MDKAPDKLSFRPARVEDAGLLYALVRANGGNERLEPAFLQHWYFNNPSHSFSIETVWLDGRPEGMATSNNFRFRINGRERLVAMPQNVLTSDAVRGKGLFGKLYFRTEAANRAAGADTFLTFTNELSTPIFLQKFGYRRGRCPDVLLHPFHPLALLSSYRFRTLAGPEALPLSTLHRPENALLKDAAWYGWRYAAYAPGVIRFVEVSKGGRVLGALVLKKEKKKGLPFFLLMDAVAPDEATFAEVLRAAPVAATRAGAPFLLMYDAGFAPPRGPYKRIRNRFNFLVKGTDAADTEALAETDFRLFFGDMDIV</sequence>
<dbReference type="SUPFAM" id="SSF55729">
    <property type="entry name" value="Acyl-CoA N-acyltransferases (Nat)"/>
    <property type="match status" value="1"/>
</dbReference>
<organism evidence="1 2">
    <name type="scientific">Flaviaesturariibacter aridisoli</name>
    <dbReference type="NCBI Taxonomy" id="2545761"/>
    <lineage>
        <taxon>Bacteria</taxon>
        <taxon>Pseudomonadati</taxon>
        <taxon>Bacteroidota</taxon>
        <taxon>Chitinophagia</taxon>
        <taxon>Chitinophagales</taxon>
        <taxon>Chitinophagaceae</taxon>
        <taxon>Flaviaestuariibacter</taxon>
    </lineage>
</organism>
<accession>A0A4R4E2U4</accession>
<evidence type="ECO:0000313" key="1">
    <source>
        <dbReference type="EMBL" id="TCZ73113.1"/>
    </source>
</evidence>
<protein>
    <recommendedName>
        <fullName evidence="3">GNAT family N-acetyltransferase</fullName>
    </recommendedName>
</protein>
<comment type="caution">
    <text evidence="1">The sequence shown here is derived from an EMBL/GenBank/DDBJ whole genome shotgun (WGS) entry which is preliminary data.</text>
</comment>
<dbReference type="EMBL" id="SKFH01000008">
    <property type="protein sequence ID" value="TCZ73113.1"/>
    <property type="molecule type" value="Genomic_DNA"/>
</dbReference>
<dbReference type="Gene3D" id="3.40.630.30">
    <property type="match status" value="1"/>
</dbReference>
<dbReference type="AlphaFoldDB" id="A0A4R4E2U4"/>
<dbReference type="OrthoDB" id="867100at2"/>
<dbReference type="InterPro" id="IPR016181">
    <property type="entry name" value="Acyl_CoA_acyltransferase"/>
</dbReference>
<keyword evidence="2" id="KW-1185">Reference proteome</keyword>
<reference evidence="1 2" key="1">
    <citation type="submission" date="2019-03" db="EMBL/GenBank/DDBJ databases">
        <authorList>
            <person name="Kim M.K.M."/>
        </authorList>
    </citation>
    <scope>NUCLEOTIDE SEQUENCE [LARGE SCALE GENOMIC DNA]</scope>
    <source>
        <strain evidence="1 2">17J68-15</strain>
    </source>
</reference>
<gene>
    <name evidence="1" type="ORF">E0486_07105</name>
</gene>